<dbReference type="Pfam" id="PF08660">
    <property type="entry name" value="Alg14"/>
    <property type="match status" value="1"/>
</dbReference>
<keyword evidence="5" id="KW-0256">Endoplasmic reticulum</keyword>
<evidence type="ECO:0000256" key="2">
    <source>
        <dbReference type="ARBA" id="ARBA00009731"/>
    </source>
</evidence>
<dbReference type="Proteomes" id="UP000695007">
    <property type="component" value="Unplaced"/>
</dbReference>
<dbReference type="Gene3D" id="3.40.50.2000">
    <property type="entry name" value="Glycogen Phosphorylase B"/>
    <property type="match status" value="1"/>
</dbReference>
<dbReference type="GO" id="GO:0004577">
    <property type="term" value="F:N-acetylglucosaminyldiphosphodolichol N-acetylglucosaminyltransferase activity"/>
    <property type="evidence" value="ECO:0007669"/>
    <property type="project" value="TreeGrafter"/>
</dbReference>
<keyword evidence="9" id="KW-1185">Reference proteome</keyword>
<reference evidence="10" key="1">
    <citation type="submission" date="2025-08" db="UniProtKB">
        <authorList>
            <consortium name="RefSeq"/>
        </authorList>
    </citation>
    <scope>IDENTIFICATION</scope>
</reference>
<evidence type="ECO:0000256" key="1">
    <source>
        <dbReference type="ARBA" id="ARBA00004389"/>
    </source>
</evidence>
<keyword evidence="10" id="KW-0808">Transferase</keyword>
<comment type="similarity">
    <text evidence="2">Belongs to the ALG14 family.</text>
</comment>
<evidence type="ECO:0000256" key="7">
    <source>
        <dbReference type="ARBA" id="ARBA00023136"/>
    </source>
</evidence>
<dbReference type="RefSeq" id="XP_011498314.1">
    <property type="nucleotide sequence ID" value="XM_011500012.1"/>
</dbReference>
<dbReference type="SUPFAM" id="SSF53756">
    <property type="entry name" value="UDP-Glycosyltransferase/glycogen phosphorylase"/>
    <property type="match status" value="1"/>
</dbReference>
<comment type="subcellular location">
    <subcellularLocation>
        <location evidence="1">Endoplasmic reticulum membrane</location>
        <topology evidence="1">Single-pass membrane protein</topology>
    </subcellularLocation>
</comment>
<dbReference type="GeneID" id="105362551"/>
<dbReference type="PANTHER" id="PTHR12154">
    <property type="entry name" value="GLYCOSYL TRANSFERASE-RELATED"/>
    <property type="match status" value="1"/>
</dbReference>
<feature type="transmembrane region" description="Helical" evidence="8">
    <location>
        <begin position="6"/>
        <end position="26"/>
    </location>
</feature>
<dbReference type="PANTHER" id="PTHR12154:SF4">
    <property type="entry name" value="UDP-N-ACETYLGLUCOSAMINE TRANSFERASE SUBUNIT ALG14 HOMOLOG"/>
    <property type="match status" value="1"/>
</dbReference>
<dbReference type="GO" id="GO:0006488">
    <property type="term" value="P:dolichol-linked oligosaccharide biosynthetic process"/>
    <property type="evidence" value="ECO:0007669"/>
    <property type="project" value="InterPro"/>
</dbReference>
<dbReference type="AlphaFoldDB" id="A0AAJ7DVV2"/>
<gene>
    <name evidence="10" type="primary">LOC105362551</name>
</gene>
<evidence type="ECO:0000313" key="10">
    <source>
        <dbReference type="RefSeq" id="XP_011498314.1"/>
    </source>
</evidence>
<protein>
    <recommendedName>
        <fullName evidence="3">UDP-N-acetylglucosamine transferase subunit ALG14</fullName>
    </recommendedName>
</protein>
<dbReference type="GO" id="GO:0043541">
    <property type="term" value="C:UDP-N-acetylglucosamine transferase complex"/>
    <property type="evidence" value="ECO:0007669"/>
    <property type="project" value="TreeGrafter"/>
</dbReference>
<dbReference type="InterPro" id="IPR013969">
    <property type="entry name" value="Oligosacch_biosynth_Alg14"/>
</dbReference>
<name>A0AAJ7DVV2_9HYME</name>
<evidence type="ECO:0000256" key="5">
    <source>
        <dbReference type="ARBA" id="ARBA00022824"/>
    </source>
</evidence>
<keyword evidence="4 8" id="KW-0812">Transmembrane</keyword>
<dbReference type="KEGG" id="csol:105362551"/>
<evidence type="ECO:0000256" key="6">
    <source>
        <dbReference type="ARBA" id="ARBA00022989"/>
    </source>
</evidence>
<proteinExistence type="inferred from homology"/>
<evidence type="ECO:0000256" key="8">
    <source>
        <dbReference type="SAM" id="Phobius"/>
    </source>
</evidence>
<dbReference type="CTD" id="199857"/>
<evidence type="ECO:0000256" key="3">
    <source>
        <dbReference type="ARBA" id="ARBA00017467"/>
    </source>
</evidence>
<evidence type="ECO:0000313" key="9">
    <source>
        <dbReference type="Proteomes" id="UP000695007"/>
    </source>
</evidence>
<organism evidence="9 10">
    <name type="scientific">Ceratosolen solmsi marchali</name>
    <dbReference type="NCBI Taxonomy" id="326594"/>
    <lineage>
        <taxon>Eukaryota</taxon>
        <taxon>Metazoa</taxon>
        <taxon>Ecdysozoa</taxon>
        <taxon>Arthropoda</taxon>
        <taxon>Hexapoda</taxon>
        <taxon>Insecta</taxon>
        <taxon>Pterygota</taxon>
        <taxon>Neoptera</taxon>
        <taxon>Endopterygota</taxon>
        <taxon>Hymenoptera</taxon>
        <taxon>Apocrita</taxon>
        <taxon>Proctotrupomorpha</taxon>
        <taxon>Chalcidoidea</taxon>
        <taxon>Agaonidae</taxon>
        <taxon>Agaoninae</taxon>
        <taxon>Ceratosolen</taxon>
    </lineage>
</organism>
<sequence>MVLPLICVLIFPIVILFIIRGTYLILNVNGKKIKKTTQTKPSKTLIVLGSGGHTTEILRIVRHLNKKLYFPRVYVQAQTDDISLMKVKQIEENINDYKIIQISRSREVNQSYFTSIWTTIHAIFQSFPLIWKEKPDLLLCNGPGTCIPPCLVVFFFNSLFLLNTKIIFVESFCRVETFSLSGKILYYIANHTIVQWPLLGGDNYPRSIFVP</sequence>
<keyword evidence="7 8" id="KW-0472">Membrane</keyword>
<keyword evidence="6 8" id="KW-1133">Transmembrane helix</keyword>
<accession>A0AAJ7DVV2</accession>
<evidence type="ECO:0000256" key="4">
    <source>
        <dbReference type="ARBA" id="ARBA00022692"/>
    </source>
</evidence>